<dbReference type="InterPro" id="IPR056924">
    <property type="entry name" value="SH3_Tf2-1"/>
</dbReference>
<dbReference type="Pfam" id="PF24626">
    <property type="entry name" value="SH3_Tf2-1"/>
    <property type="match status" value="1"/>
</dbReference>
<organism evidence="2 3">
    <name type="scientific">Austropuccinia psidii MF-1</name>
    <dbReference type="NCBI Taxonomy" id="1389203"/>
    <lineage>
        <taxon>Eukaryota</taxon>
        <taxon>Fungi</taxon>
        <taxon>Dikarya</taxon>
        <taxon>Basidiomycota</taxon>
        <taxon>Pucciniomycotina</taxon>
        <taxon>Pucciniomycetes</taxon>
        <taxon>Pucciniales</taxon>
        <taxon>Sphaerophragmiaceae</taxon>
        <taxon>Austropuccinia</taxon>
    </lineage>
</organism>
<evidence type="ECO:0000313" key="2">
    <source>
        <dbReference type="EMBL" id="MBW0477647.1"/>
    </source>
</evidence>
<evidence type="ECO:0000313" key="3">
    <source>
        <dbReference type="Proteomes" id="UP000765509"/>
    </source>
</evidence>
<dbReference type="AlphaFoldDB" id="A0A9Q3C7G3"/>
<reference evidence="2" key="1">
    <citation type="submission" date="2021-03" db="EMBL/GenBank/DDBJ databases">
        <title>Draft genome sequence of rust myrtle Austropuccinia psidii MF-1, a brazilian biotype.</title>
        <authorList>
            <person name="Quecine M.C."/>
            <person name="Pachon D.M.R."/>
            <person name="Bonatelli M.L."/>
            <person name="Correr F.H."/>
            <person name="Franceschini L.M."/>
            <person name="Leite T.F."/>
            <person name="Margarido G.R.A."/>
            <person name="Almeida C.A."/>
            <person name="Ferrarezi J.A."/>
            <person name="Labate C.A."/>
        </authorList>
    </citation>
    <scope>NUCLEOTIDE SEQUENCE</scope>
    <source>
        <strain evidence="2">MF-1</strain>
    </source>
</reference>
<name>A0A9Q3C7G3_9BASI</name>
<dbReference type="EMBL" id="AVOT02004880">
    <property type="protein sequence ID" value="MBW0477647.1"/>
    <property type="molecule type" value="Genomic_DNA"/>
</dbReference>
<protein>
    <recommendedName>
        <fullName evidence="1">Tf2-1-like SH3-like domain-containing protein</fullName>
    </recommendedName>
</protein>
<keyword evidence="3" id="KW-1185">Reference proteome</keyword>
<gene>
    <name evidence="2" type="ORF">O181_017362</name>
</gene>
<proteinExistence type="predicted"/>
<dbReference type="OrthoDB" id="4360000at2759"/>
<evidence type="ECO:0000259" key="1">
    <source>
        <dbReference type="Pfam" id="PF24626"/>
    </source>
</evidence>
<sequence length="179" mass="21300">MPVNNLKKNLQSIHPTAKDFHDYMQKIECDTVSRCIAEAKEYKKQRYDKTHKEPEFREGDQVLVYTLNLKNLKGQKRMRHSFLRPFTIMRLIGENTVKVRLTEEIIKEHPVFPVSLVKPYHQKGEDTFPFRNKSHTPQYIAEVEDFSGPVKKIIKARKIRLKGKDHRQYFVRFKNQTAD</sequence>
<accession>A0A9Q3C7G3</accession>
<feature type="domain" description="Tf2-1-like SH3-like" evidence="1">
    <location>
        <begin position="59"/>
        <end position="121"/>
    </location>
</feature>
<comment type="caution">
    <text evidence="2">The sequence shown here is derived from an EMBL/GenBank/DDBJ whole genome shotgun (WGS) entry which is preliminary data.</text>
</comment>
<dbReference type="Proteomes" id="UP000765509">
    <property type="component" value="Unassembled WGS sequence"/>
</dbReference>